<evidence type="ECO:0000256" key="4">
    <source>
        <dbReference type="ARBA" id="ARBA00007983"/>
    </source>
</evidence>
<keyword evidence="9 12" id="KW-0186">Copper</keyword>
<evidence type="ECO:0000256" key="2">
    <source>
        <dbReference type="ARBA" id="ARBA00001936"/>
    </source>
</evidence>
<evidence type="ECO:0000256" key="10">
    <source>
        <dbReference type="ARBA" id="ARBA00023211"/>
    </source>
</evidence>
<evidence type="ECO:0000256" key="12">
    <source>
        <dbReference type="RuleBase" id="RU000672"/>
    </source>
</evidence>
<evidence type="ECO:0000259" key="13">
    <source>
        <dbReference type="Pfam" id="PF01179"/>
    </source>
</evidence>
<evidence type="ECO:0000313" key="16">
    <source>
        <dbReference type="EMBL" id="KAL2275171.1"/>
    </source>
</evidence>
<comment type="cofactor">
    <cofactor evidence="2">
        <name>Mn(2+)</name>
        <dbReference type="ChEBI" id="CHEBI:29035"/>
    </cofactor>
</comment>
<protein>
    <recommendedName>
        <fullName evidence="12">Amine oxidase</fullName>
        <ecNumber evidence="12">1.4.3.-</ecNumber>
    </recommendedName>
</protein>
<dbReference type="InterPro" id="IPR015800">
    <property type="entry name" value="Cu_amine_oxidase_N2"/>
</dbReference>
<reference evidence="16 17" key="1">
    <citation type="submission" date="2024-03" db="EMBL/GenBank/DDBJ databases">
        <title>A high-quality draft genome sequence of Diaporthe vaccinii, a causative agent of upright dieback and viscid rot disease in cranberry plants.</title>
        <authorList>
            <person name="Sarrasin M."/>
            <person name="Lang B.F."/>
            <person name="Burger G."/>
        </authorList>
    </citation>
    <scope>NUCLEOTIDE SEQUENCE [LARGE SCALE GENOMIC DNA]</scope>
    <source>
        <strain evidence="16 17">IS7</strain>
    </source>
</reference>
<dbReference type="SUPFAM" id="SSF54416">
    <property type="entry name" value="Amine oxidase N-terminal region"/>
    <property type="match status" value="2"/>
</dbReference>
<dbReference type="PROSITE" id="PS01164">
    <property type="entry name" value="COPPER_AMINE_OXID_1"/>
    <property type="match status" value="1"/>
</dbReference>
<dbReference type="InterPro" id="IPR049948">
    <property type="entry name" value="Cu_Am_ox_TPQ-bd"/>
</dbReference>
<keyword evidence="17" id="KW-1185">Reference proteome</keyword>
<dbReference type="Pfam" id="PF01179">
    <property type="entry name" value="Cu_amine_oxid"/>
    <property type="match status" value="1"/>
</dbReference>
<keyword evidence="7 12" id="KW-0801">TPQ</keyword>
<sequence length="691" mass="77031">MGSLATEIPHPFDPLSLEEIETVITSVKKAHGDVFFNVVSLHEPRKAEMSAWLADPEKSSRPARVADVVVIAPGGKVFDGLVDVKTASIKHWEQLDGLQPIITMEELQAVEYVCRKDPGVIEQCKISGIPEEDMNKVYCDPWTIGFDERHGSKVRLQQALMYYRPNVDDCQYQYPLDFCPIYDSDKQAIISIDIPKVRRPLSTAAAINYTPSHVNEKEGGYRNDLKPINITQPEGVSFKMTGREIEWQSWKMHIGFNYREGIVLNNITYDDKGTVRPIFYRLSLAEMVVPYGNPEHPHQRKHAFDLGEYGGGYMTNSLALGCDCKGSIHYLDAHFPTRAGGVRTIKNAICIHEEDDGILFKHSDFRDDSVIVTRARKLIIQQIFTAANYEYAIQWVFHQDGTIQPEIKLTGILNTYALDADEDPSPWGTQVYPGVNAHNHQHLFCLRIDPNVDGPNNTVFMTDTVPSDAAVGSPENYYGNAFYAKRTKLATAGQARTDYNGATSRTWDICNESKLHPYSKKPASYKLVSREVPGLLPKEGSLVWKRAGFARHAVHVTKYSDDQLWPAGRHVPQTSGEPSRGLPEWIGDGNESIENTDVVLWHTFGVTHIPAPEDFPVMPAEPMTLLLRPRNFFANNPVMNVPPSYVSIPSQIAAKKEAVVDASDKVSKMAFTESCCAGSNGANGSNGNGVH</sequence>
<dbReference type="PROSITE" id="PS01165">
    <property type="entry name" value="COPPER_AMINE_OXID_2"/>
    <property type="match status" value="1"/>
</dbReference>
<dbReference type="InterPro" id="IPR016182">
    <property type="entry name" value="Cu_amine_oxidase_N-reg"/>
</dbReference>
<dbReference type="Gene3D" id="3.10.450.40">
    <property type="match status" value="2"/>
</dbReference>
<comment type="catalytic activity">
    <reaction evidence="11">
        <text>a primary methyl amine + O2 + H2O = an aldehyde + H2O2 + NH4(+)</text>
        <dbReference type="Rhea" id="RHEA:16153"/>
        <dbReference type="ChEBI" id="CHEBI:15377"/>
        <dbReference type="ChEBI" id="CHEBI:15379"/>
        <dbReference type="ChEBI" id="CHEBI:16240"/>
        <dbReference type="ChEBI" id="CHEBI:17478"/>
        <dbReference type="ChEBI" id="CHEBI:28938"/>
        <dbReference type="ChEBI" id="CHEBI:228804"/>
        <dbReference type="EC" id="1.4.3.21"/>
    </reaction>
</comment>
<comment type="cofactor">
    <cofactor evidence="1">
        <name>Cu cation</name>
        <dbReference type="ChEBI" id="CHEBI:23378"/>
    </cofactor>
</comment>
<evidence type="ECO:0000256" key="7">
    <source>
        <dbReference type="ARBA" id="ARBA00022772"/>
    </source>
</evidence>
<comment type="PTM">
    <text evidence="12">Topaquinone (TPQ) is generated by copper-dependent autoxidation of a specific tyrosyl residue.</text>
</comment>
<dbReference type="NCBIfam" id="NF008559">
    <property type="entry name" value="PRK11504.1"/>
    <property type="match status" value="1"/>
</dbReference>
<keyword evidence="8 12" id="KW-0560">Oxidoreductase</keyword>
<dbReference type="InterPro" id="IPR000269">
    <property type="entry name" value="Cu_amine_oxidase"/>
</dbReference>
<feature type="domain" description="Copper amine oxidase N2-terminal" evidence="14">
    <location>
        <begin position="10"/>
        <end position="93"/>
    </location>
</feature>
<evidence type="ECO:0000256" key="5">
    <source>
        <dbReference type="ARBA" id="ARBA00011738"/>
    </source>
</evidence>
<evidence type="ECO:0000256" key="11">
    <source>
        <dbReference type="ARBA" id="ARBA00048032"/>
    </source>
</evidence>
<evidence type="ECO:0000259" key="14">
    <source>
        <dbReference type="Pfam" id="PF02727"/>
    </source>
</evidence>
<comment type="cofactor">
    <cofactor evidence="3">
        <name>Zn(2+)</name>
        <dbReference type="ChEBI" id="CHEBI:29105"/>
    </cofactor>
</comment>
<dbReference type="InterPro" id="IPR015798">
    <property type="entry name" value="Cu_amine_oxidase_C"/>
</dbReference>
<dbReference type="InterPro" id="IPR036460">
    <property type="entry name" value="Cu_amine_oxidase_C_sf"/>
</dbReference>
<dbReference type="InterPro" id="IPR049947">
    <property type="entry name" value="Cu_Am_Ox_Cu-bd"/>
</dbReference>
<dbReference type="Pfam" id="PF02728">
    <property type="entry name" value="Cu_amine_oxidN3"/>
    <property type="match status" value="1"/>
</dbReference>
<dbReference type="PANTHER" id="PTHR10638:SF86">
    <property type="entry name" value="COPPER AMINE OXIDASE 1-RELATED"/>
    <property type="match status" value="1"/>
</dbReference>
<evidence type="ECO:0000259" key="15">
    <source>
        <dbReference type="Pfam" id="PF02728"/>
    </source>
</evidence>
<name>A0ABR4DYC1_9PEZI</name>
<accession>A0ABR4DYC1</accession>
<dbReference type="EC" id="1.4.3.-" evidence="12"/>
<evidence type="ECO:0000313" key="17">
    <source>
        <dbReference type="Proteomes" id="UP001600888"/>
    </source>
</evidence>
<proteinExistence type="inferred from homology"/>
<dbReference type="Gene3D" id="2.70.98.20">
    <property type="entry name" value="Copper amine oxidase, catalytic domain"/>
    <property type="match status" value="1"/>
</dbReference>
<evidence type="ECO:0000256" key="3">
    <source>
        <dbReference type="ARBA" id="ARBA00001947"/>
    </source>
</evidence>
<feature type="domain" description="Copper amine oxidase N3-terminal" evidence="15">
    <location>
        <begin position="100"/>
        <end position="201"/>
    </location>
</feature>
<evidence type="ECO:0000256" key="6">
    <source>
        <dbReference type="ARBA" id="ARBA00022723"/>
    </source>
</evidence>
<dbReference type="Pfam" id="PF02727">
    <property type="entry name" value="Cu_amine_oxidN2"/>
    <property type="match status" value="1"/>
</dbReference>
<evidence type="ECO:0000256" key="1">
    <source>
        <dbReference type="ARBA" id="ARBA00001935"/>
    </source>
</evidence>
<comment type="caution">
    <text evidence="16">The sequence shown here is derived from an EMBL/GenBank/DDBJ whole genome shotgun (WGS) entry which is preliminary data.</text>
</comment>
<comment type="similarity">
    <text evidence="4 12">Belongs to the copper/topaquinone oxidase family.</text>
</comment>
<dbReference type="Proteomes" id="UP001600888">
    <property type="component" value="Unassembled WGS sequence"/>
</dbReference>
<organism evidence="16 17">
    <name type="scientific">Diaporthe vaccinii</name>
    <dbReference type="NCBI Taxonomy" id="105482"/>
    <lineage>
        <taxon>Eukaryota</taxon>
        <taxon>Fungi</taxon>
        <taxon>Dikarya</taxon>
        <taxon>Ascomycota</taxon>
        <taxon>Pezizomycotina</taxon>
        <taxon>Sordariomycetes</taxon>
        <taxon>Sordariomycetidae</taxon>
        <taxon>Diaporthales</taxon>
        <taxon>Diaporthaceae</taxon>
        <taxon>Diaporthe</taxon>
        <taxon>Diaporthe eres species complex</taxon>
    </lineage>
</organism>
<comment type="cofactor">
    <cofactor evidence="12">
        <name>Cu cation</name>
        <dbReference type="ChEBI" id="CHEBI:23378"/>
    </cofactor>
    <text evidence="12">Contains 1 topaquinone per subunit.</text>
</comment>
<evidence type="ECO:0000256" key="8">
    <source>
        <dbReference type="ARBA" id="ARBA00023002"/>
    </source>
</evidence>
<gene>
    <name evidence="16" type="ORF">FJTKL_02502</name>
</gene>
<dbReference type="SUPFAM" id="SSF49998">
    <property type="entry name" value="Amine oxidase catalytic domain"/>
    <property type="match status" value="1"/>
</dbReference>
<keyword evidence="10" id="KW-0464">Manganese</keyword>
<keyword evidence="6 12" id="KW-0479">Metal-binding</keyword>
<comment type="subunit">
    <text evidence="5">Homodimer.</text>
</comment>
<dbReference type="InterPro" id="IPR015802">
    <property type="entry name" value="Cu_amine_oxidase_N3"/>
</dbReference>
<evidence type="ECO:0000256" key="9">
    <source>
        <dbReference type="ARBA" id="ARBA00023008"/>
    </source>
</evidence>
<dbReference type="PANTHER" id="PTHR10638">
    <property type="entry name" value="COPPER AMINE OXIDASE"/>
    <property type="match status" value="1"/>
</dbReference>
<feature type="domain" description="Copper amine oxidase catalytic" evidence="13">
    <location>
        <begin position="228"/>
        <end position="639"/>
    </location>
</feature>
<dbReference type="EMBL" id="JBAWTH010000141">
    <property type="protein sequence ID" value="KAL2275171.1"/>
    <property type="molecule type" value="Genomic_DNA"/>
</dbReference>